<evidence type="ECO:0000259" key="11">
    <source>
        <dbReference type="PROSITE" id="PS50109"/>
    </source>
</evidence>
<dbReference type="InterPro" id="IPR036641">
    <property type="entry name" value="HPT_dom_sf"/>
</dbReference>
<dbReference type="PANTHER" id="PTHR43047">
    <property type="entry name" value="TWO-COMPONENT HISTIDINE PROTEIN KINASE"/>
    <property type="match status" value="1"/>
</dbReference>
<evidence type="ECO:0000256" key="8">
    <source>
        <dbReference type="ARBA" id="ARBA00074306"/>
    </source>
</evidence>
<evidence type="ECO:0000256" key="1">
    <source>
        <dbReference type="ARBA" id="ARBA00000085"/>
    </source>
</evidence>
<reference evidence="13" key="1">
    <citation type="submission" date="2016-10" db="EMBL/GenBank/DDBJ databases">
        <authorList>
            <person name="Varghese N."/>
            <person name="Submissions S."/>
        </authorList>
    </citation>
    <scope>NUCLEOTIDE SEQUENCE [LARGE SCALE GENOMIC DNA]</scope>
    <source>
        <strain evidence="13">Z-7934</strain>
    </source>
</reference>
<evidence type="ECO:0000256" key="4">
    <source>
        <dbReference type="ARBA" id="ARBA00022553"/>
    </source>
</evidence>
<dbReference type="Proteomes" id="UP000199287">
    <property type="component" value="Unassembled WGS sequence"/>
</dbReference>
<dbReference type="Gene3D" id="3.30.565.10">
    <property type="entry name" value="Histidine kinase-like ATPase, C-terminal domain"/>
    <property type="match status" value="1"/>
</dbReference>
<dbReference type="PRINTS" id="PR00344">
    <property type="entry name" value="BCTRLSENSOR"/>
</dbReference>
<dbReference type="OrthoDB" id="9790669at2"/>
<dbReference type="GO" id="GO:0009927">
    <property type="term" value="F:histidine phosphotransfer kinase activity"/>
    <property type="evidence" value="ECO:0007669"/>
    <property type="project" value="TreeGrafter"/>
</dbReference>
<dbReference type="InterPro" id="IPR036890">
    <property type="entry name" value="HATPase_C_sf"/>
</dbReference>
<dbReference type="Pfam" id="PF00512">
    <property type="entry name" value="HisKA"/>
    <property type="match status" value="1"/>
</dbReference>
<evidence type="ECO:0000256" key="10">
    <source>
        <dbReference type="SAM" id="Phobius"/>
    </source>
</evidence>
<dbReference type="SUPFAM" id="SSF47226">
    <property type="entry name" value="Histidine-containing phosphotransfer domain, HPT domain"/>
    <property type="match status" value="1"/>
</dbReference>
<dbReference type="InterPro" id="IPR003661">
    <property type="entry name" value="HisK_dim/P_dom"/>
</dbReference>
<keyword evidence="5" id="KW-0808">Transferase</keyword>
<comment type="similarity">
    <text evidence="2">In the N-terminal section; belongs to the phytochrome family.</text>
</comment>
<feature type="transmembrane region" description="Helical" evidence="10">
    <location>
        <begin position="20"/>
        <end position="42"/>
    </location>
</feature>
<keyword evidence="9" id="KW-0175">Coiled coil</keyword>
<dbReference type="Pfam" id="PF02518">
    <property type="entry name" value="HATPase_c"/>
    <property type="match status" value="1"/>
</dbReference>
<dbReference type="STRING" id="69895.SAMN05192551_11157"/>
<dbReference type="InterPro" id="IPR004358">
    <property type="entry name" value="Sig_transdc_His_kin-like_C"/>
</dbReference>
<evidence type="ECO:0000256" key="2">
    <source>
        <dbReference type="ARBA" id="ARBA00006402"/>
    </source>
</evidence>
<dbReference type="SUPFAM" id="SSF55874">
    <property type="entry name" value="ATPase domain of HSP90 chaperone/DNA topoisomerase II/histidine kinase"/>
    <property type="match status" value="1"/>
</dbReference>
<protein>
    <recommendedName>
        <fullName evidence="8">Circadian input-output histidine kinase CikA</fullName>
        <ecNumber evidence="3">2.7.13.3</ecNumber>
    </recommendedName>
</protein>
<evidence type="ECO:0000256" key="6">
    <source>
        <dbReference type="ARBA" id="ARBA00022777"/>
    </source>
</evidence>
<keyword evidence="10" id="KW-1133">Transmembrane helix</keyword>
<accession>A0A1I3H537</accession>
<evidence type="ECO:0000256" key="9">
    <source>
        <dbReference type="SAM" id="Coils"/>
    </source>
</evidence>
<dbReference type="AlphaFoldDB" id="A0A1I3H537"/>
<evidence type="ECO:0000256" key="3">
    <source>
        <dbReference type="ARBA" id="ARBA00012438"/>
    </source>
</evidence>
<evidence type="ECO:0000256" key="7">
    <source>
        <dbReference type="ARBA" id="ARBA00023012"/>
    </source>
</evidence>
<keyword evidence="6 12" id="KW-0418">Kinase</keyword>
<proteinExistence type="inferred from homology"/>
<feature type="domain" description="Histidine kinase" evidence="11">
    <location>
        <begin position="391"/>
        <end position="611"/>
    </location>
</feature>
<keyword evidence="10" id="KW-0812">Transmembrane</keyword>
<sequence>MKKIIKSLRGKNNSLQLRFFSYFMVSGLLLILIIAAMGFGIVHRYAMEYFKSNAVERGTNLEVRMKGYIERETEMLTALHRALGPSDPEQIVASLKEAERYHESMILSPKGMVEYASDAGIVGYHYENKDFFRKAMEGDKESHFLVMYDPFEQQAFLHFMIPLLDEEENLVHLGVHRMMPAWLEDQMAREHLITDGEFLVTDEQGVVLFLIGHQGVQESVSDQIKPPSIFDHGITYEEAIRPIEPMEEPVHRLGDGYMVTYHKMEGSWGIVSGKLSTETVDRQYAVITMGILLSILLTGIIFAFFGALMAKRTIKPIDDVTNQLKETLAGRQSQIYPQKNLELNQLVEGFNDSWEENQLAQKAIIKEKQAAEIARQEAEQANKAKSEFLANVSHELRTPLNGIIGTVQLAKNRVENEKTGELLEKAYQLSRQLLGIITDLLDFSHLEKGSLTYKNQPFRLDEMIRSLAETYDDLAKEKKLDYVVEVEENVPSAVIGDVARIEQALKKLLDNAFKFTQYGSVILRVSFKNDPGGNENLLFSVEDTGIGIPEEKKEIIFDRFSQADGTTERAYEGLGVGLSIAQSLVEGMGGRIWLEGREEGSAFYVILPAVRSDHASGENTGSWKFSSRPDMNEKPAFAKELMEMNGFNLKEGLERIGGNWEAYQEVLFRFLHRAKNLQQEKGEDLDSLYELKGSAGNVGAINVMRACNDIIEAKKTGTEAQPYRNRLKSEVEQLWKLLLPYRKEAFRGVSDEEEISEGELNPAIVQRLLNVKHRLMHAEFIEDEELLEIRKSLAGKRSALRLFDHLQNAITAFEYEKALEQLDMLVSQKSSESKDL</sequence>
<evidence type="ECO:0000313" key="13">
    <source>
        <dbReference type="Proteomes" id="UP000199287"/>
    </source>
</evidence>
<feature type="coiled-coil region" evidence="9">
    <location>
        <begin position="361"/>
        <end position="391"/>
    </location>
</feature>
<dbReference type="EMBL" id="FOQA01000011">
    <property type="protein sequence ID" value="SFI30783.1"/>
    <property type="molecule type" value="Genomic_DNA"/>
</dbReference>
<dbReference type="InterPro" id="IPR036097">
    <property type="entry name" value="HisK_dim/P_sf"/>
</dbReference>
<dbReference type="CDD" id="cd00082">
    <property type="entry name" value="HisKA"/>
    <property type="match status" value="1"/>
</dbReference>
<dbReference type="RefSeq" id="WP_093373566.1">
    <property type="nucleotide sequence ID" value="NZ_FOQA01000011.1"/>
</dbReference>
<dbReference type="EC" id="2.7.13.3" evidence="3"/>
<dbReference type="InterPro" id="IPR003594">
    <property type="entry name" value="HATPase_dom"/>
</dbReference>
<keyword evidence="7" id="KW-0902">Two-component regulatory system</keyword>
<keyword evidence="10" id="KW-0472">Membrane</keyword>
<keyword evidence="13" id="KW-1185">Reference proteome</keyword>
<dbReference type="SMART" id="SM00387">
    <property type="entry name" value="HATPase_c"/>
    <property type="match status" value="1"/>
</dbReference>
<evidence type="ECO:0000256" key="5">
    <source>
        <dbReference type="ARBA" id="ARBA00022679"/>
    </source>
</evidence>
<evidence type="ECO:0000313" key="12">
    <source>
        <dbReference type="EMBL" id="SFI30783.1"/>
    </source>
</evidence>
<dbReference type="GO" id="GO:0000155">
    <property type="term" value="F:phosphorelay sensor kinase activity"/>
    <property type="evidence" value="ECO:0007669"/>
    <property type="project" value="InterPro"/>
</dbReference>
<dbReference type="PANTHER" id="PTHR43047:SF72">
    <property type="entry name" value="OSMOSENSING HISTIDINE PROTEIN KINASE SLN1"/>
    <property type="match status" value="1"/>
</dbReference>
<dbReference type="PROSITE" id="PS50109">
    <property type="entry name" value="HIS_KIN"/>
    <property type="match status" value="1"/>
</dbReference>
<dbReference type="Gene3D" id="1.10.287.130">
    <property type="match status" value="1"/>
</dbReference>
<dbReference type="SMART" id="SM00388">
    <property type="entry name" value="HisKA"/>
    <property type="match status" value="1"/>
</dbReference>
<dbReference type="FunFam" id="3.30.565.10:FF:000010">
    <property type="entry name" value="Sensor histidine kinase RcsC"/>
    <property type="match status" value="1"/>
</dbReference>
<dbReference type="GO" id="GO:0005886">
    <property type="term" value="C:plasma membrane"/>
    <property type="evidence" value="ECO:0007669"/>
    <property type="project" value="TreeGrafter"/>
</dbReference>
<feature type="transmembrane region" description="Helical" evidence="10">
    <location>
        <begin position="284"/>
        <end position="308"/>
    </location>
</feature>
<comment type="catalytic activity">
    <reaction evidence="1">
        <text>ATP + protein L-histidine = ADP + protein N-phospho-L-histidine.</text>
        <dbReference type="EC" id="2.7.13.3"/>
    </reaction>
</comment>
<keyword evidence="4" id="KW-0597">Phosphoprotein</keyword>
<dbReference type="SUPFAM" id="SSF47384">
    <property type="entry name" value="Homodimeric domain of signal transducing histidine kinase"/>
    <property type="match status" value="1"/>
</dbReference>
<dbReference type="InterPro" id="IPR005467">
    <property type="entry name" value="His_kinase_dom"/>
</dbReference>
<dbReference type="CDD" id="cd16922">
    <property type="entry name" value="HATPase_EvgS-ArcB-TorS-like"/>
    <property type="match status" value="1"/>
</dbReference>
<organism evidence="12 13">
    <name type="scientific">Tindallia magadiensis</name>
    <dbReference type="NCBI Taxonomy" id="69895"/>
    <lineage>
        <taxon>Bacteria</taxon>
        <taxon>Bacillati</taxon>
        <taxon>Bacillota</taxon>
        <taxon>Clostridia</taxon>
        <taxon>Peptostreptococcales</taxon>
        <taxon>Tindalliaceae</taxon>
        <taxon>Tindallia</taxon>
    </lineage>
</organism>
<gene>
    <name evidence="12" type="ORF">SAMN05192551_11157</name>
</gene>
<name>A0A1I3H537_9FIRM</name>